<evidence type="ECO:0000256" key="2">
    <source>
        <dbReference type="ARBA" id="ARBA00022460"/>
    </source>
</evidence>
<comment type="subcellular location">
    <subcellularLocation>
        <location evidence="1">Cell membrane</location>
        <topology evidence="1">Single-pass type I membrane protein</topology>
    </subcellularLocation>
</comment>
<name>A0A0N5BEZ8_STREA</name>
<keyword evidence="2" id="KW-0193">Cuticle</keyword>
<feature type="compositionally biased region" description="Basic and acidic residues" evidence="8">
    <location>
        <begin position="308"/>
        <end position="317"/>
    </location>
</feature>
<keyword evidence="4 9" id="KW-0812">Transmembrane</keyword>
<reference evidence="13" key="1">
    <citation type="submission" date="2017-02" db="UniProtKB">
        <authorList>
            <consortium name="WormBaseParasite"/>
        </authorList>
    </citation>
    <scope>IDENTIFICATION</scope>
</reference>
<evidence type="ECO:0000256" key="9">
    <source>
        <dbReference type="SAM" id="Phobius"/>
    </source>
</evidence>
<dbReference type="InterPro" id="IPR001507">
    <property type="entry name" value="ZP_dom"/>
</dbReference>
<evidence type="ECO:0000256" key="4">
    <source>
        <dbReference type="ARBA" id="ARBA00022692"/>
    </source>
</evidence>
<accession>A0A0N5BEZ8</accession>
<evidence type="ECO:0000313" key="12">
    <source>
        <dbReference type="Proteomes" id="UP000046392"/>
    </source>
</evidence>
<keyword evidence="3" id="KW-1003">Cell membrane</keyword>
<sequence length="467" mass="53264">MIFQTSIYYLLFTIFYYGCCSKFPNDIIETPIVTCEPDRVTIKIKTTLTNPSIIYADNFLEDSDCSVYNMNHISIYHGKCGMTSENMSSPNGILQRICISVQLHPLFVTESDKYYCAQCVYMESNVVNDLEQTLSVSDATPNELEPMFDDVSVPKCSYSIRRGSKDGPKIHYTTIGEVAYHVWTCNNENVGILVQNCYVEDFHGNKILIIDQNGCGVDQYVLPTPQYTSDLQTAYQKTHVFKFAENTLTKFTCQIRLCLKNNSNKCKNITPPSLCPTIEEREQGVLIHKNESFTDELDNSDTNYNGDNNKKTEKPDLADEQNTKATTTDGQGYNSIQNGYVRRSRRTIMLTANGTNMLEGNKKPYRLIKTADGQYPELDVVGLIRIVDSPEEAEILEAKMRSNFEKKSKDSLIETKNDKRICMPDYSYWVAIILILAFVLIQIIALYFYIPKYLNVSKKIKKISTFC</sequence>
<keyword evidence="12" id="KW-1185">Reference proteome</keyword>
<dbReference type="PANTHER" id="PTHR22907:SF39">
    <property type="entry name" value="ZP DOMAIN-CONTAINING PROTEIN"/>
    <property type="match status" value="1"/>
</dbReference>
<dbReference type="GO" id="GO:0042302">
    <property type="term" value="F:structural constituent of cuticle"/>
    <property type="evidence" value="ECO:0007669"/>
    <property type="project" value="UniProtKB-KW"/>
</dbReference>
<dbReference type="InterPro" id="IPR056953">
    <property type="entry name" value="CUT_N"/>
</dbReference>
<dbReference type="SMART" id="SM00241">
    <property type="entry name" value="ZP"/>
    <property type="match status" value="1"/>
</dbReference>
<proteinExistence type="predicted"/>
<evidence type="ECO:0000256" key="10">
    <source>
        <dbReference type="SAM" id="SignalP"/>
    </source>
</evidence>
<dbReference type="Proteomes" id="UP000046392">
    <property type="component" value="Unplaced"/>
</dbReference>
<keyword evidence="5 10" id="KW-0732">Signal</keyword>
<feature type="signal peptide" evidence="10">
    <location>
        <begin position="1"/>
        <end position="21"/>
    </location>
</feature>
<dbReference type="WBParaSite" id="SPAL_0000456800.1">
    <property type="protein sequence ID" value="SPAL_0000456800.1"/>
    <property type="gene ID" value="SPAL_0000456800"/>
</dbReference>
<dbReference type="AlphaFoldDB" id="A0A0N5BEZ8"/>
<evidence type="ECO:0000256" key="3">
    <source>
        <dbReference type="ARBA" id="ARBA00022475"/>
    </source>
</evidence>
<keyword evidence="6 9" id="KW-1133">Transmembrane helix</keyword>
<dbReference type="InterPro" id="IPR051962">
    <property type="entry name" value="Cuticlin"/>
</dbReference>
<organism evidence="12 13">
    <name type="scientific">Strongyloides papillosus</name>
    <name type="common">Intestinal threadworm</name>
    <dbReference type="NCBI Taxonomy" id="174720"/>
    <lineage>
        <taxon>Eukaryota</taxon>
        <taxon>Metazoa</taxon>
        <taxon>Ecdysozoa</taxon>
        <taxon>Nematoda</taxon>
        <taxon>Chromadorea</taxon>
        <taxon>Rhabditida</taxon>
        <taxon>Tylenchina</taxon>
        <taxon>Panagrolaimomorpha</taxon>
        <taxon>Strongyloidoidea</taxon>
        <taxon>Strongyloididae</taxon>
        <taxon>Strongyloides</taxon>
    </lineage>
</organism>
<evidence type="ECO:0000313" key="13">
    <source>
        <dbReference type="WBParaSite" id="SPAL_0000456800.1"/>
    </source>
</evidence>
<evidence type="ECO:0000256" key="8">
    <source>
        <dbReference type="SAM" id="MobiDB-lite"/>
    </source>
</evidence>
<dbReference type="InterPro" id="IPR057475">
    <property type="entry name" value="CUT_C"/>
</dbReference>
<dbReference type="Pfam" id="PF25301">
    <property type="entry name" value="CUT_C"/>
    <property type="match status" value="1"/>
</dbReference>
<feature type="compositionally biased region" description="Polar residues" evidence="8">
    <location>
        <begin position="323"/>
        <end position="336"/>
    </location>
</feature>
<evidence type="ECO:0000256" key="6">
    <source>
        <dbReference type="ARBA" id="ARBA00022989"/>
    </source>
</evidence>
<dbReference type="GO" id="GO:0005886">
    <property type="term" value="C:plasma membrane"/>
    <property type="evidence" value="ECO:0007669"/>
    <property type="project" value="UniProtKB-SubCell"/>
</dbReference>
<feature type="chain" id="PRO_5005894173" evidence="10">
    <location>
        <begin position="22"/>
        <end position="467"/>
    </location>
</feature>
<evidence type="ECO:0000256" key="5">
    <source>
        <dbReference type="ARBA" id="ARBA00022729"/>
    </source>
</evidence>
<feature type="transmembrane region" description="Helical" evidence="9">
    <location>
        <begin position="426"/>
        <end position="450"/>
    </location>
</feature>
<evidence type="ECO:0000256" key="1">
    <source>
        <dbReference type="ARBA" id="ARBA00004251"/>
    </source>
</evidence>
<dbReference type="PANTHER" id="PTHR22907">
    <property type="entry name" value="GH04558P"/>
    <property type="match status" value="1"/>
</dbReference>
<feature type="region of interest" description="Disordered" evidence="8">
    <location>
        <begin position="289"/>
        <end position="336"/>
    </location>
</feature>
<evidence type="ECO:0000259" key="11">
    <source>
        <dbReference type="PROSITE" id="PS51034"/>
    </source>
</evidence>
<protein>
    <submittedName>
        <fullName evidence="13">ZP domain-containing protein</fullName>
    </submittedName>
</protein>
<evidence type="ECO:0000256" key="7">
    <source>
        <dbReference type="ARBA" id="ARBA00023136"/>
    </source>
</evidence>
<keyword evidence="7 9" id="KW-0472">Membrane</keyword>
<feature type="domain" description="ZP" evidence="11">
    <location>
        <begin position="34"/>
        <end position="273"/>
    </location>
</feature>
<dbReference type="PROSITE" id="PS51034">
    <property type="entry name" value="ZP_2"/>
    <property type="match status" value="1"/>
</dbReference>
<dbReference type="Pfam" id="PF25057">
    <property type="entry name" value="CUT_N"/>
    <property type="match status" value="1"/>
</dbReference>